<gene>
    <name evidence="7" type="ORF">ET471_02455</name>
</gene>
<feature type="transmembrane region" description="Helical" evidence="5">
    <location>
        <begin position="75"/>
        <end position="93"/>
    </location>
</feature>
<evidence type="ECO:0000313" key="8">
    <source>
        <dbReference type="Proteomes" id="UP000292118"/>
    </source>
</evidence>
<feature type="transmembrane region" description="Helical" evidence="5">
    <location>
        <begin position="45"/>
        <end position="68"/>
    </location>
</feature>
<dbReference type="AlphaFoldDB" id="A0A4V0YGM2"/>
<feature type="transmembrane region" description="Helical" evidence="5">
    <location>
        <begin position="339"/>
        <end position="362"/>
    </location>
</feature>
<dbReference type="Proteomes" id="UP000292118">
    <property type="component" value="Chromosome"/>
</dbReference>
<feature type="transmembrane region" description="Helical" evidence="5">
    <location>
        <begin position="368"/>
        <end position="389"/>
    </location>
</feature>
<name>A0A4V0YGM2_9MICO</name>
<dbReference type="PANTHER" id="PTHR23523">
    <property type="match status" value="1"/>
</dbReference>
<evidence type="ECO:0000256" key="5">
    <source>
        <dbReference type="SAM" id="Phobius"/>
    </source>
</evidence>
<accession>A0A4V0YGM2</accession>
<dbReference type="InterPro" id="IPR036259">
    <property type="entry name" value="MFS_trans_sf"/>
</dbReference>
<dbReference type="GO" id="GO:0022857">
    <property type="term" value="F:transmembrane transporter activity"/>
    <property type="evidence" value="ECO:0007669"/>
    <property type="project" value="InterPro"/>
</dbReference>
<feature type="transmembrane region" description="Helical" evidence="5">
    <location>
        <begin position="213"/>
        <end position="236"/>
    </location>
</feature>
<feature type="transmembrane region" description="Helical" evidence="5">
    <location>
        <begin position="99"/>
        <end position="122"/>
    </location>
</feature>
<evidence type="ECO:0000256" key="2">
    <source>
        <dbReference type="ARBA" id="ARBA00022692"/>
    </source>
</evidence>
<sequence length="394" mass="39327">MSARSGGFVLVALLLVALNLRAPLTSLPPVVGQVSEALSLTPAQAGLLTSVPVLCFALLTPPASVLVARAGPERAVLAAVVGVFAGQVVRSAGTSLPLALVGTAVLGAGITIGNVAVPVVIARDFQRRSAVVTGAYSAMMNVGSALATTLTVPLAVAWGWQWALAGWAAMAVVAFVVWGLAVRGSTDVAAARTAATSPRRADGPPHLGRAMTVLTVLLCVAFAGQSSSYYAVTAWLPEILHARLGVDTAAAGGLSAPFQLCAVLGSLGAPLALARRVPLRVVSLTLVALWVALPAGMLAAPGAALLWVSLAGVAQGGNFTVIFMLIAQRAPSVAAARRASAVVQTVGYAFAALAPTALGALHGASGGWTVPLAGVLGVLALMGVTMAVATRPAT</sequence>
<dbReference type="KEGG" id="xya:ET471_02455"/>
<dbReference type="PROSITE" id="PS50850">
    <property type="entry name" value="MFS"/>
    <property type="match status" value="1"/>
</dbReference>
<evidence type="ECO:0000259" key="6">
    <source>
        <dbReference type="PROSITE" id="PS50850"/>
    </source>
</evidence>
<keyword evidence="4 5" id="KW-0472">Membrane</keyword>
<keyword evidence="2 5" id="KW-0812">Transmembrane</keyword>
<evidence type="ECO:0000256" key="3">
    <source>
        <dbReference type="ARBA" id="ARBA00022989"/>
    </source>
</evidence>
<evidence type="ECO:0000256" key="4">
    <source>
        <dbReference type="ARBA" id="ARBA00023136"/>
    </source>
</evidence>
<dbReference type="PANTHER" id="PTHR23523:SF2">
    <property type="entry name" value="2-NITROIMIDAZOLE TRANSPORTER"/>
    <property type="match status" value="1"/>
</dbReference>
<feature type="transmembrane region" description="Helical" evidence="5">
    <location>
        <begin position="134"/>
        <end position="156"/>
    </location>
</feature>
<feature type="domain" description="Major facilitator superfamily (MFS) profile" evidence="6">
    <location>
        <begin position="9"/>
        <end position="394"/>
    </location>
</feature>
<dbReference type="EMBL" id="CP035493">
    <property type="protein sequence ID" value="QAY71701.1"/>
    <property type="molecule type" value="Genomic_DNA"/>
</dbReference>
<dbReference type="OrthoDB" id="5317164at2"/>
<organism evidence="7 8">
    <name type="scientific">Xylanimonas protaetiae</name>
    <dbReference type="NCBI Taxonomy" id="2509457"/>
    <lineage>
        <taxon>Bacteria</taxon>
        <taxon>Bacillati</taxon>
        <taxon>Actinomycetota</taxon>
        <taxon>Actinomycetes</taxon>
        <taxon>Micrococcales</taxon>
        <taxon>Promicromonosporaceae</taxon>
        <taxon>Xylanimonas</taxon>
    </lineage>
</organism>
<comment type="subcellular location">
    <subcellularLocation>
        <location evidence="1">Cell membrane</location>
        <topology evidence="1">Multi-pass membrane protein</topology>
    </subcellularLocation>
</comment>
<dbReference type="Pfam" id="PF07690">
    <property type="entry name" value="MFS_1"/>
    <property type="match status" value="1"/>
</dbReference>
<feature type="transmembrane region" description="Helical" evidence="5">
    <location>
        <begin position="281"/>
        <end position="300"/>
    </location>
</feature>
<dbReference type="Gene3D" id="1.20.1250.20">
    <property type="entry name" value="MFS general substrate transporter like domains"/>
    <property type="match status" value="1"/>
</dbReference>
<dbReference type="InterPro" id="IPR052524">
    <property type="entry name" value="MFS_Cyanate_Porter"/>
</dbReference>
<reference evidence="7 8" key="1">
    <citation type="submission" date="2019-01" db="EMBL/GenBank/DDBJ databases">
        <title>Genome sequencing of strain FW10M-9.</title>
        <authorList>
            <person name="Heo J."/>
            <person name="Kim S.-J."/>
            <person name="Kim J.-S."/>
            <person name="Hong S.-B."/>
            <person name="Kwon S.-W."/>
        </authorList>
    </citation>
    <scope>NUCLEOTIDE SEQUENCE [LARGE SCALE GENOMIC DNA]</scope>
    <source>
        <strain evidence="7 8">FW10M-9</strain>
    </source>
</reference>
<keyword evidence="8" id="KW-1185">Reference proteome</keyword>
<protein>
    <submittedName>
        <fullName evidence="7">MFS transporter</fullName>
    </submittedName>
</protein>
<evidence type="ECO:0000256" key="1">
    <source>
        <dbReference type="ARBA" id="ARBA00004651"/>
    </source>
</evidence>
<evidence type="ECO:0000313" key="7">
    <source>
        <dbReference type="EMBL" id="QAY71701.1"/>
    </source>
</evidence>
<dbReference type="GO" id="GO:0005886">
    <property type="term" value="C:plasma membrane"/>
    <property type="evidence" value="ECO:0007669"/>
    <property type="project" value="UniProtKB-SubCell"/>
</dbReference>
<feature type="transmembrane region" description="Helical" evidence="5">
    <location>
        <begin position="162"/>
        <end position="182"/>
    </location>
</feature>
<proteinExistence type="predicted"/>
<keyword evidence="3 5" id="KW-1133">Transmembrane helix</keyword>
<dbReference type="InterPro" id="IPR020846">
    <property type="entry name" value="MFS_dom"/>
</dbReference>
<dbReference type="InterPro" id="IPR011701">
    <property type="entry name" value="MFS"/>
</dbReference>
<feature type="transmembrane region" description="Helical" evidence="5">
    <location>
        <begin position="306"/>
        <end position="327"/>
    </location>
</feature>
<feature type="transmembrane region" description="Helical" evidence="5">
    <location>
        <begin position="256"/>
        <end position="274"/>
    </location>
</feature>
<dbReference type="SUPFAM" id="SSF103473">
    <property type="entry name" value="MFS general substrate transporter"/>
    <property type="match status" value="1"/>
</dbReference>